<evidence type="ECO:0000256" key="3">
    <source>
        <dbReference type="SAM" id="SignalP"/>
    </source>
</evidence>
<reference evidence="4 5" key="1">
    <citation type="submission" date="2013-03" db="EMBL/GenBank/DDBJ databases">
        <authorList>
            <person name="Linke B."/>
        </authorList>
    </citation>
    <scope>NUCLEOTIDE SEQUENCE [LARGE SCALE GENOMIC DNA]</scope>
    <source>
        <strain evidence="4 5">B13</strain>
    </source>
</reference>
<dbReference type="KEGG" id="pkc:PKB_1670"/>
<feature type="region of interest" description="Disordered" evidence="1">
    <location>
        <begin position="24"/>
        <end position="44"/>
    </location>
</feature>
<keyword evidence="2" id="KW-1133">Transmembrane helix</keyword>
<dbReference type="RefSeq" id="WP_043250673.1">
    <property type="nucleotide sequence ID" value="NZ_HG322950.1"/>
</dbReference>
<evidence type="ECO:0000256" key="1">
    <source>
        <dbReference type="SAM" id="MobiDB-lite"/>
    </source>
</evidence>
<feature type="signal peptide" evidence="3">
    <location>
        <begin position="1"/>
        <end position="21"/>
    </location>
</feature>
<keyword evidence="3" id="KW-0732">Signal</keyword>
<keyword evidence="2" id="KW-0812">Transmembrane</keyword>
<dbReference type="AlphaFoldDB" id="A0A024HEY3"/>
<name>A0A024HEY3_PSEKB</name>
<evidence type="ECO:0000313" key="5">
    <source>
        <dbReference type="Proteomes" id="UP000025241"/>
    </source>
</evidence>
<accession>A0A024HEY3</accession>
<evidence type="ECO:0008006" key="6">
    <source>
        <dbReference type="Google" id="ProtNLM"/>
    </source>
</evidence>
<evidence type="ECO:0000256" key="2">
    <source>
        <dbReference type="SAM" id="Phobius"/>
    </source>
</evidence>
<dbReference type="OrthoDB" id="7030625at2"/>
<dbReference type="Proteomes" id="UP000025241">
    <property type="component" value="Chromosome I"/>
</dbReference>
<organism evidence="4 5">
    <name type="scientific">Pseudomonas knackmussii (strain DSM 6978 / CCUG 54928 / LMG 23759 / B13)</name>
    <dbReference type="NCBI Taxonomy" id="1301098"/>
    <lineage>
        <taxon>Bacteria</taxon>
        <taxon>Pseudomonadati</taxon>
        <taxon>Pseudomonadota</taxon>
        <taxon>Gammaproteobacteria</taxon>
        <taxon>Pseudomonadales</taxon>
        <taxon>Pseudomonadaceae</taxon>
        <taxon>Pseudomonas</taxon>
    </lineage>
</organism>
<keyword evidence="5" id="KW-1185">Reference proteome</keyword>
<keyword evidence="2" id="KW-0472">Membrane</keyword>
<dbReference type="STRING" id="1301098.PKB_1670"/>
<feature type="transmembrane region" description="Helical" evidence="2">
    <location>
        <begin position="109"/>
        <end position="127"/>
    </location>
</feature>
<protein>
    <recommendedName>
        <fullName evidence="6">Translation initiation factor 2 (IF-2, GTPase)</fullName>
    </recommendedName>
</protein>
<dbReference type="HOGENOM" id="CLU_150656_0_0_6"/>
<gene>
    <name evidence="4" type="ORF">PKB_1670</name>
</gene>
<dbReference type="EMBL" id="HG322950">
    <property type="protein sequence ID" value="CDF83028.1"/>
    <property type="molecule type" value="Genomic_DNA"/>
</dbReference>
<proteinExistence type="predicted"/>
<evidence type="ECO:0000313" key="4">
    <source>
        <dbReference type="EMBL" id="CDF83028.1"/>
    </source>
</evidence>
<feature type="chain" id="PRO_5001533134" description="Translation initiation factor 2 (IF-2, GTPase)" evidence="3">
    <location>
        <begin position="22"/>
        <end position="140"/>
    </location>
</feature>
<dbReference type="PATRIC" id="fig|1301098.3.peg.1662"/>
<reference evidence="4 5" key="2">
    <citation type="submission" date="2014-05" db="EMBL/GenBank/DDBJ databases">
        <title>Genome sequence of the 3-chlorobenzoate degrading bacterium Pseudomonas knackmussii B13 shows multiple evidence for horizontal gene transfer.</title>
        <authorList>
            <person name="Miyazaki R."/>
            <person name="Bertelli C."/>
            <person name="Falquet L."/>
            <person name="Robinson-Rechavi M."/>
            <person name="Gharib W."/>
            <person name="Roy S."/>
            <person name="Van der Meer J.R."/>
        </authorList>
    </citation>
    <scope>NUCLEOTIDE SEQUENCE [LARGE SCALE GENOMIC DNA]</scope>
    <source>
        <strain evidence="4 5">B13</strain>
    </source>
</reference>
<sequence length="140" mass="15670">MRPRQLLPLLFCLSLPLASLAETSAPPATDAQPASSPESPEVDEFAQRLNELQKRLDDSERQRAELTAQLNGAGNAVVDRLRQENQRLKSQLRDAQAQQPPRLLSDEQTWFATGGATALLAFILGALSRGRRRQRREWIN</sequence>